<sequence>MDLLMNILGYFGTVLVVLSFMTNSLLKLRLLNATGAFFVTIYAIYTNALPVVLLDGFIVIINVIQLIRHRKNTTSLQSH</sequence>
<keyword evidence="1" id="KW-0812">Transmembrane</keyword>
<evidence type="ECO:0000259" key="2">
    <source>
        <dbReference type="Pfam" id="PF26604"/>
    </source>
</evidence>
<reference evidence="4 6" key="2">
    <citation type="submission" date="2019-03" db="EMBL/GenBank/DDBJ databases">
        <title>Genomic Encyclopedia of Type Strains, Phase IV (KMG-IV): sequencing the most valuable type-strain genomes for metagenomic binning, comparative biology and taxonomic classification.</title>
        <authorList>
            <person name="Goeker M."/>
        </authorList>
    </citation>
    <scope>NUCLEOTIDE SEQUENCE [LARGE SCALE GENOMIC DNA]</scope>
    <source>
        <strain evidence="4 6">DSM 17481</strain>
    </source>
</reference>
<accession>A0A379AXK0</accession>
<protein>
    <submittedName>
        <fullName evidence="4">Inner membrane protein</fullName>
    </submittedName>
    <submittedName>
        <fullName evidence="3">Inner membrane,YgjV-like protein</fullName>
    </submittedName>
</protein>
<organism evidence="3 5">
    <name type="scientific">Avibacterium gallinarum</name>
    <name type="common">Pasteurella gallinarum</name>
    <dbReference type="NCBI Taxonomy" id="755"/>
    <lineage>
        <taxon>Bacteria</taxon>
        <taxon>Pseudomonadati</taxon>
        <taxon>Pseudomonadota</taxon>
        <taxon>Gammaproteobacteria</taxon>
        <taxon>Pasteurellales</taxon>
        <taxon>Pasteurellaceae</taxon>
        <taxon>Avibacterium</taxon>
    </lineage>
</organism>
<dbReference type="Pfam" id="PF26604">
    <property type="entry name" value="CBU_0592"/>
    <property type="match status" value="1"/>
</dbReference>
<evidence type="ECO:0000313" key="3">
    <source>
        <dbReference type="EMBL" id="SUB26933.1"/>
    </source>
</evidence>
<dbReference type="EMBL" id="UGSQ01000003">
    <property type="protein sequence ID" value="SUB26933.1"/>
    <property type="molecule type" value="Genomic_DNA"/>
</dbReference>
<dbReference type="RefSeq" id="WP_103853362.1">
    <property type="nucleotide sequence ID" value="NZ_PQVJ01000011.1"/>
</dbReference>
<keyword evidence="6" id="KW-1185">Reference proteome</keyword>
<name>A0A379AXK0_AVIGA</name>
<dbReference type="EMBL" id="SNXJ01000001">
    <property type="protein sequence ID" value="TDP30433.1"/>
    <property type="molecule type" value="Genomic_DNA"/>
</dbReference>
<evidence type="ECO:0000256" key="1">
    <source>
        <dbReference type="SAM" id="Phobius"/>
    </source>
</evidence>
<feature type="domain" description="CBU-0592-like" evidence="2">
    <location>
        <begin position="6"/>
        <end position="70"/>
    </location>
</feature>
<gene>
    <name evidence="4" type="ORF">EV689_101469</name>
    <name evidence="3" type="ORF">NCTC11188_01299</name>
</gene>
<dbReference type="Proteomes" id="UP000255113">
    <property type="component" value="Unassembled WGS sequence"/>
</dbReference>
<feature type="transmembrane region" description="Helical" evidence="1">
    <location>
        <begin position="7"/>
        <end position="26"/>
    </location>
</feature>
<dbReference type="InterPro" id="IPR058058">
    <property type="entry name" value="CBU_0592-like"/>
</dbReference>
<dbReference type="AlphaFoldDB" id="A0A379AXK0"/>
<proteinExistence type="predicted"/>
<keyword evidence="1" id="KW-0472">Membrane</keyword>
<evidence type="ECO:0000313" key="5">
    <source>
        <dbReference type="Proteomes" id="UP000255113"/>
    </source>
</evidence>
<keyword evidence="1" id="KW-1133">Transmembrane helix</keyword>
<evidence type="ECO:0000313" key="4">
    <source>
        <dbReference type="EMBL" id="TDP30433.1"/>
    </source>
</evidence>
<reference evidence="3 5" key="1">
    <citation type="submission" date="2018-06" db="EMBL/GenBank/DDBJ databases">
        <authorList>
            <consortium name="Pathogen Informatics"/>
            <person name="Doyle S."/>
        </authorList>
    </citation>
    <scope>NUCLEOTIDE SEQUENCE [LARGE SCALE GENOMIC DNA]</scope>
    <source>
        <strain evidence="3 5">NCTC11188</strain>
    </source>
</reference>
<feature type="transmembrane region" description="Helical" evidence="1">
    <location>
        <begin position="38"/>
        <end position="64"/>
    </location>
</feature>
<evidence type="ECO:0000313" key="6">
    <source>
        <dbReference type="Proteomes" id="UP000294683"/>
    </source>
</evidence>
<dbReference type="Proteomes" id="UP000294683">
    <property type="component" value="Unassembled WGS sequence"/>
</dbReference>